<dbReference type="AlphaFoldDB" id="A0AAW0TF22"/>
<name>A0AAW0TF22_SCYPA</name>
<protein>
    <submittedName>
        <fullName evidence="2">Uncharacterized protein</fullName>
    </submittedName>
</protein>
<proteinExistence type="predicted"/>
<feature type="region of interest" description="Disordered" evidence="1">
    <location>
        <begin position="1"/>
        <end position="27"/>
    </location>
</feature>
<evidence type="ECO:0000256" key="1">
    <source>
        <dbReference type="SAM" id="MobiDB-lite"/>
    </source>
</evidence>
<dbReference type="Proteomes" id="UP001487740">
    <property type="component" value="Unassembled WGS sequence"/>
</dbReference>
<gene>
    <name evidence="2" type="ORF">O3P69_010654</name>
</gene>
<comment type="caution">
    <text evidence="2">The sequence shown here is derived from an EMBL/GenBank/DDBJ whole genome shotgun (WGS) entry which is preliminary data.</text>
</comment>
<feature type="compositionally biased region" description="Acidic residues" evidence="1">
    <location>
        <begin position="9"/>
        <end position="19"/>
    </location>
</feature>
<organism evidence="2 3">
    <name type="scientific">Scylla paramamosain</name>
    <name type="common">Mud crab</name>
    <dbReference type="NCBI Taxonomy" id="85552"/>
    <lineage>
        <taxon>Eukaryota</taxon>
        <taxon>Metazoa</taxon>
        <taxon>Ecdysozoa</taxon>
        <taxon>Arthropoda</taxon>
        <taxon>Crustacea</taxon>
        <taxon>Multicrustacea</taxon>
        <taxon>Malacostraca</taxon>
        <taxon>Eumalacostraca</taxon>
        <taxon>Eucarida</taxon>
        <taxon>Decapoda</taxon>
        <taxon>Pleocyemata</taxon>
        <taxon>Brachyura</taxon>
        <taxon>Eubrachyura</taxon>
        <taxon>Portunoidea</taxon>
        <taxon>Portunidae</taxon>
        <taxon>Portuninae</taxon>
        <taxon>Scylla</taxon>
    </lineage>
</organism>
<reference evidence="2 3" key="1">
    <citation type="submission" date="2023-03" db="EMBL/GenBank/DDBJ databases">
        <title>High-quality genome of Scylla paramamosain provides insights in environmental adaptation.</title>
        <authorList>
            <person name="Zhang L."/>
        </authorList>
    </citation>
    <scope>NUCLEOTIDE SEQUENCE [LARGE SCALE GENOMIC DNA]</scope>
    <source>
        <strain evidence="2">LZ_2023a</strain>
        <tissue evidence="2">Muscle</tissue>
    </source>
</reference>
<sequence length="103" mass="11760">MIKRKQVEKEEEEEEEEEKGEVNRDSHWPAHASRCGLVVRERPACGCAVVQARLECLEGVTSTRWPDLTCCWCQAEELKGLGVQRWCGENLAILTQENQLSCE</sequence>
<evidence type="ECO:0000313" key="2">
    <source>
        <dbReference type="EMBL" id="KAK8386067.1"/>
    </source>
</evidence>
<dbReference type="EMBL" id="JARAKH010000031">
    <property type="protein sequence ID" value="KAK8386067.1"/>
    <property type="molecule type" value="Genomic_DNA"/>
</dbReference>
<keyword evidence="3" id="KW-1185">Reference proteome</keyword>
<accession>A0AAW0TF22</accession>
<evidence type="ECO:0000313" key="3">
    <source>
        <dbReference type="Proteomes" id="UP001487740"/>
    </source>
</evidence>